<evidence type="ECO:0000256" key="1">
    <source>
        <dbReference type="ARBA" id="ARBA00001917"/>
    </source>
</evidence>
<organism evidence="7 8">
    <name type="scientific">Roseburia intestinalis L1-82</name>
    <dbReference type="NCBI Taxonomy" id="536231"/>
    <lineage>
        <taxon>Bacteria</taxon>
        <taxon>Bacillati</taxon>
        <taxon>Bacillota</taxon>
        <taxon>Clostridia</taxon>
        <taxon>Lachnospirales</taxon>
        <taxon>Lachnospiraceae</taxon>
        <taxon>Roseburia</taxon>
    </lineage>
</organism>
<dbReference type="InterPro" id="IPR029479">
    <property type="entry name" value="Nitroreductase"/>
</dbReference>
<dbReference type="AlphaFoldDB" id="C7GB41"/>
<feature type="domain" description="Nitroreductase" evidence="6">
    <location>
        <begin position="53"/>
        <end position="108"/>
    </location>
</feature>
<dbReference type="PANTHER" id="PTHR43673:SF2">
    <property type="entry name" value="NITROREDUCTASE"/>
    <property type="match status" value="1"/>
</dbReference>
<keyword evidence="3" id="KW-0285">Flavoprotein</keyword>
<evidence type="ECO:0000313" key="7">
    <source>
        <dbReference type="EMBL" id="EEV00993.1"/>
    </source>
</evidence>
<comment type="cofactor">
    <cofactor evidence="1">
        <name>FMN</name>
        <dbReference type="ChEBI" id="CHEBI:58210"/>
    </cofactor>
</comment>
<proteinExistence type="inferred from homology"/>
<dbReference type="EMBL" id="ABYJ02000099">
    <property type="protein sequence ID" value="EEV00993.1"/>
    <property type="molecule type" value="Genomic_DNA"/>
</dbReference>
<dbReference type="PANTHER" id="PTHR43673">
    <property type="entry name" value="NAD(P)H NITROREDUCTASE YDGI-RELATED"/>
    <property type="match status" value="1"/>
</dbReference>
<dbReference type="Proteomes" id="UP000004828">
    <property type="component" value="Unassembled WGS sequence"/>
</dbReference>
<comment type="caution">
    <text evidence="7">The sequence shown here is derived from an EMBL/GenBank/DDBJ whole genome shotgun (WGS) entry which is preliminary data.</text>
</comment>
<dbReference type="SUPFAM" id="SSF55469">
    <property type="entry name" value="FMN-dependent nitroreductase-like"/>
    <property type="match status" value="1"/>
</dbReference>
<gene>
    <name evidence="7" type="ORF">ROSINTL182_07125</name>
</gene>
<name>C7GB41_9FIRM</name>
<dbReference type="GO" id="GO:0016491">
    <property type="term" value="F:oxidoreductase activity"/>
    <property type="evidence" value="ECO:0007669"/>
    <property type="project" value="UniProtKB-KW"/>
</dbReference>
<dbReference type="Pfam" id="PF00881">
    <property type="entry name" value="Nitroreductase"/>
    <property type="match status" value="1"/>
</dbReference>
<evidence type="ECO:0000256" key="3">
    <source>
        <dbReference type="ARBA" id="ARBA00022630"/>
    </source>
</evidence>
<evidence type="ECO:0000256" key="4">
    <source>
        <dbReference type="ARBA" id="ARBA00022643"/>
    </source>
</evidence>
<accession>C7GB41</accession>
<protein>
    <submittedName>
        <fullName evidence="7">Nitroreductase family protein</fullName>
    </submittedName>
</protein>
<comment type="similarity">
    <text evidence="2">Belongs to the nitroreductase family.</text>
</comment>
<dbReference type="Gene3D" id="3.40.109.10">
    <property type="entry name" value="NADH Oxidase"/>
    <property type="match status" value="1"/>
</dbReference>
<dbReference type="HOGENOM" id="CLU_070764_7_1_9"/>
<reference evidence="7 8" key="1">
    <citation type="submission" date="2009-08" db="EMBL/GenBank/DDBJ databases">
        <authorList>
            <person name="Weinstock G."/>
            <person name="Sodergren E."/>
            <person name="Clifton S."/>
            <person name="Fulton L."/>
            <person name="Fulton B."/>
            <person name="Courtney L."/>
            <person name="Fronick C."/>
            <person name="Harrison M."/>
            <person name="Strong C."/>
            <person name="Farmer C."/>
            <person name="Delahaunty K."/>
            <person name="Markovic C."/>
            <person name="Hall O."/>
            <person name="Minx P."/>
            <person name="Tomlinson C."/>
            <person name="Mitreva M."/>
            <person name="Nelson J."/>
            <person name="Hou S."/>
            <person name="Wollam A."/>
            <person name="Pepin K.H."/>
            <person name="Johnson M."/>
            <person name="Bhonagiri V."/>
            <person name="Nash W.E."/>
            <person name="Warren W."/>
            <person name="Chinwalla A."/>
            <person name="Mardis E.R."/>
            <person name="Wilson R.K."/>
        </authorList>
    </citation>
    <scope>NUCLEOTIDE SEQUENCE [LARGE SCALE GENOMIC DNA]</scope>
    <source>
        <strain evidence="7 8">L1-82</strain>
    </source>
</reference>
<dbReference type="CDD" id="cd20609">
    <property type="entry name" value="nitroreductase"/>
    <property type="match status" value="1"/>
</dbReference>
<dbReference type="InterPro" id="IPR000415">
    <property type="entry name" value="Nitroreductase-like"/>
</dbReference>
<evidence type="ECO:0000259" key="6">
    <source>
        <dbReference type="Pfam" id="PF00881"/>
    </source>
</evidence>
<keyword evidence="4" id="KW-0288">FMN</keyword>
<evidence type="ECO:0000313" key="8">
    <source>
        <dbReference type="Proteomes" id="UP000004828"/>
    </source>
</evidence>
<keyword evidence="5" id="KW-0560">Oxidoreductase</keyword>
<evidence type="ECO:0000256" key="2">
    <source>
        <dbReference type="ARBA" id="ARBA00007118"/>
    </source>
</evidence>
<sequence>MKFNYVQKSAQAWRISVKNKIFHTQDPCLHTNSRCAKNSSRMEIIMELLEIAKKRHSVRKYTGKEIEQEKLDKILEAAHVAPTAANMQPVRLIVVKSKEGLEKVGKAANIYQAPAAIVVCANKTKAWKRPFDGKITTDIDASILTDHMMLEATELGLGSVWICYFNPDILKEELNLPENLEPVNILALGYSDEPDASAERHKDMRIGMDELVSYL</sequence>
<evidence type="ECO:0000256" key="5">
    <source>
        <dbReference type="ARBA" id="ARBA00023002"/>
    </source>
</evidence>